<dbReference type="RefSeq" id="WP_005372203.1">
    <property type="nucleotide sequence ID" value="NZ_CM001475.1"/>
</dbReference>
<evidence type="ECO:0000313" key="2">
    <source>
        <dbReference type="EMBL" id="EIC29941.1"/>
    </source>
</evidence>
<keyword evidence="3" id="KW-1185">Reference proteome</keyword>
<dbReference type="Pfam" id="PF07119">
    <property type="entry name" value="DUF1375"/>
    <property type="match status" value="1"/>
</dbReference>
<protein>
    <submittedName>
        <fullName evidence="2">Putative periplasmic lipoprotein</fullName>
    </submittedName>
</protein>
<gene>
    <name evidence="2" type="ORF">Metal_2190</name>
</gene>
<sequence>MKFNTARWVTVILLDLLMLGCSSIRARTDVVEQDDKWRVYPGVRQDVNDLGTLMKGQPLKTDQEGVQPGWVNGIVGFVLTIDLPFSTVFDTVVVPYDLYRIYNPEAFRSDDIASAGN</sequence>
<evidence type="ECO:0000313" key="3">
    <source>
        <dbReference type="Proteomes" id="UP000005090"/>
    </source>
</evidence>
<dbReference type="HOGENOM" id="CLU_2233342_0_0_6"/>
<organism evidence="2 3">
    <name type="scientific">Methylomicrobium album BG8</name>
    <dbReference type="NCBI Taxonomy" id="686340"/>
    <lineage>
        <taxon>Bacteria</taxon>
        <taxon>Pseudomonadati</taxon>
        <taxon>Pseudomonadota</taxon>
        <taxon>Gammaproteobacteria</taxon>
        <taxon>Methylococcales</taxon>
        <taxon>Methylococcaceae</taxon>
        <taxon>Methylomicrobium</taxon>
    </lineage>
</organism>
<dbReference type="EMBL" id="CM001475">
    <property type="protein sequence ID" value="EIC29941.1"/>
    <property type="molecule type" value="Genomic_DNA"/>
</dbReference>
<feature type="chain" id="PRO_5003612755" evidence="1">
    <location>
        <begin position="27"/>
        <end position="117"/>
    </location>
</feature>
<evidence type="ECO:0000256" key="1">
    <source>
        <dbReference type="SAM" id="SignalP"/>
    </source>
</evidence>
<name>H8GG17_METAL</name>
<proteinExistence type="predicted"/>
<keyword evidence="1" id="KW-0732">Signal</keyword>
<feature type="signal peptide" evidence="1">
    <location>
        <begin position="1"/>
        <end position="26"/>
    </location>
</feature>
<dbReference type="eggNOG" id="COG5645">
    <property type="taxonomic scope" value="Bacteria"/>
</dbReference>
<keyword evidence="2" id="KW-0449">Lipoprotein</keyword>
<dbReference type="InterPro" id="IPR010780">
    <property type="entry name" value="DUF1375"/>
</dbReference>
<dbReference type="Proteomes" id="UP000005090">
    <property type="component" value="Chromosome"/>
</dbReference>
<accession>H8GG17</accession>
<reference evidence="2 3" key="1">
    <citation type="journal article" date="2013" name="Genome Announc.">
        <title>Genome Sequence of the Obligate Gammaproteobacterial Methanotroph Methylomicrobium album Strain BG8.</title>
        <authorList>
            <person name="Kits K.D."/>
            <person name="Kalyuzhnaya M.G."/>
            <person name="Klotz M.G."/>
            <person name="Jetten M.S."/>
            <person name="Op den Camp H.J."/>
            <person name="Vuilleumier S."/>
            <person name="Bringel F."/>
            <person name="Dispirito A.A."/>
            <person name="Murrell J.C."/>
            <person name="Bruce D."/>
            <person name="Cheng J.F."/>
            <person name="Copeland A."/>
            <person name="Goodwin L."/>
            <person name="Hauser L."/>
            <person name="Lajus A."/>
            <person name="Land M.L."/>
            <person name="Lapidus A."/>
            <person name="Lucas S."/>
            <person name="Medigue C."/>
            <person name="Pitluck S."/>
            <person name="Woyke T."/>
            <person name="Zeytun A."/>
            <person name="Stein L.Y."/>
        </authorList>
    </citation>
    <scope>NUCLEOTIDE SEQUENCE [LARGE SCALE GENOMIC DNA]</scope>
    <source>
        <strain evidence="2 3">BG8</strain>
    </source>
</reference>
<dbReference type="AlphaFoldDB" id="H8GG17"/>